<dbReference type="Proteomes" id="UP000198611">
    <property type="component" value="Unassembled WGS sequence"/>
</dbReference>
<gene>
    <name evidence="2" type="ORF">SAMN05660831_01996</name>
</gene>
<sequence>MDQAPTVLLAPDEAVRHADAFLDRLEAETGPLVLATPGGQGSDRHPARKLPWLGKRRWLARLAPRRLLRLGAAPTVPAPEGTPAVWINAPVDADPALADRLLYADPTEGTPSREVTGDPVLCLEEPATGGDTDLCERFRELREAGRWICYFAGTVEGEESRAYGAFFDLLRQRMGFMILAPRDPERYEPVYRDAIKYNLPTNRHNRLSTSWIPKKSRVYYVEDPETLAGIYPCADLVVPGGTLVGDGRTPDLATPLARGCAVAVGPAGRAHPVVASAVAAGAVAAAGDEELEETLAALLTDPERREALATAGQAWLRHHSGALERVLRAVKEAG</sequence>
<dbReference type="STRING" id="1123397.SAMN05660831_01996"/>
<organism evidence="2 3">
    <name type="scientific">Thiohalospira halophila DSM 15071</name>
    <dbReference type="NCBI Taxonomy" id="1123397"/>
    <lineage>
        <taxon>Bacteria</taxon>
        <taxon>Pseudomonadati</taxon>
        <taxon>Pseudomonadota</taxon>
        <taxon>Gammaproteobacteria</taxon>
        <taxon>Thiohalospirales</taxon>
        <taxon>Thiohalospiraceae</taxon>
        <taxon>Thiohalospira</taxon>
    </lineage>
</organism>
<accession>A0A1I1U1U8</accession>
<protein>
    <recommendedName>
        <fullName evidence="1">3-deoxy-D-manno-octulosonic acid transferase</fullName>
        <shortName evidence="1">Kdo transferase</shortName>
        <ecNumber evidence="1">2.4.99.12</ecNumber>
    </recommendedName>
    <alternativeName>
        <fullName evidence="1">Lipid IV(A) 3-deoxy-D-manno-octulosonic acid transferase</fullName>
    </alternativeName>
</protein>
<dbReference type="RefSeq" id="WP_093428635.1">
    <property type="nucleotide sequence ID" value="NZ_FOMJ01000007.1"/>
</dbReference>
<comment type="function">
    <text evidence="1">Involved in lipopolysaccharide (LPS) biosynthesis. Catalyzes the transfer of 3-deoxy-D-manno-octulosonate (Kdo) residue(s) from CMP-Kdo to lipid IV(A), the tetraacyldisaccharide-1,4'-bisphosphate precursor of lipid A.</text>
</comment>
<comment type="pathway">
    <text evidence="1">Bacterial outer membrane biogenesis; LPS core biosynthesis.</text>
</comment>
<evidence type="ECO:0000313" key="2">
    <source>
        <dbReference type="EMBL" id="SFD64684.1"/>
    </source>
</evidence>
<dbReference type="GO" id="GO:0009245">
    <property type="term" value="P:lipid A biosynthetic process"/>
    <property type="evidence" value="ECO:0007669"/>
    <property type="project" value="TreeGrafter"/>
</dbReference>
<dbReference type="EC" id="2.4.99.12" evidence="1"/>
<keyword evidence="1" id="KW-0472">Membrane</keyword>
<dbReference type="PANTHER" id="PTHR42755">
    <property type="entry name" value="3-DEOXY-MANNO-OCTULOSONATE CYTIDYLYLTRANSFERASE"/>
    <property type="match status" value="1"/>
</dbReference>
<dbReference type="OrthoDB" id="5786746at2"/>
<dbReference type="UniPathway" id="UPA00958"/>
<dbReference type="InterPro" id="IPR039901">
    <property type="entry name" value="Kdotransferase"/>
</dbReference>
<dbReference type="Gene3D" id="3.40.50.2000">
    <property type="entry name" value="Glycogen Phosphorylase B"/>
    <property type="match status" value="1"/>
</dbReference>
<reference evidence="2 3" key="1">
    <citation type="submission" date="2016-10" db="EMBL/GenBank/DDBJ databases">
        <authorList>
            <person name="de Groot N.N."/>
        </authorList>
    </citation>
    <scope>NUCLEOTIDE SEQUENCE [LARGE SCALE GENOMIC DNA]</scope>
    <source>
        <strain evidence="2 3">HL3</strain>
    </source>
</reference>
<keyword evidence="1 2" id="KW-0808">Transferase</keyword>
<dbReference type="EMBL" id="FOMJ01000007">
    <property type="protein sequence ID" value="SFD64684.1"/>
    <property type="molecule type" value="Genomic_DNA"/>
</dbReference>
<dbReference type="GO" id="GO:0009244">
    <property type="term" value="P:lipopolysaccharide core region biosynthetic process"/>
    <property type="evidence" value="ECO:0007669"/>
    <property type="project" value="UniProtKB-UniRule"/>
</dbReference>
<evidence type="ECO:0000256" key="1">
    <source>
        <dbReference type="RuleBase" id="RU365103"/>
    </source>
</evidence>
<dbReference type="AlphaFoldDB" id="A0A1I1U1U8"/>
<comment type="subcellular location">
    <subcellularLocation>
        <location evidence="1">Cell membrane</location>
    </subcellularLocation>
</comment>
<name>A0A1I1U1U8_9GAMM</name>
<comment type="similarity">
    <text evidence="1">Belongs to the glycosyltransferase group 1 family.</text>
</comment>
<dbReference type="PANTHER" id="PTHR42755:SF1">
    <property type="entry name" value="3-DEOXY-D-MANNO-OCTULOSONIC ACID TRANSFERASE, MITOCHONDRIAL-RELATED"/>
    <property type="match status" value="1"/>
</dbReference>
<keyword evidence="3" id="KW-1185">Reference proteome</keyword>
<dbReference type="GO" id="GO:0005886">
    <property type="term" value="C:plasma membrane"/>
    <property type="evidence" value="ECO:0007669"/>
    <property type="project" value="UniProtKB-SubCell"/>
</dbReference>
<evidence type="ECO:0000313" key="3">
    <source>
        <dbReference type="Proteomes" id="UP000198611"/>
    </source>
</evidence>
<keyword evidence="1" id="KW-1003">Cell membrane</keyword>
<proteinExistence type="inferred from homology"/>
<keyword evidence="1" id="KW-0448">Lipopolysaccharide biosynthesis</keyword>
<dbReference type="GO" id="GO:0043842">
    <property type="term" value="F:Kdo transferase activity"/>
    <property type="evidence" value="ECO:0007669"/>
    <property type="project" value="UniProtKB-EC"/>
</dbReference>
<comment type="catalytic activity">
    <reaction evidence="1">
        <text>lipid IVA (E. coli) + CMP-3-deoxy-beta-D-manno-octulosonate = alpha-Kdo-(2-&gt;6)-lipid IVA (E. coli) + CMP + H(+)</text>
        <dbReference type="Rhea" id="RHEA:28066"/>
        <dbReference type="ChEBI" id="CHEBI:15378"/>
        <dbReference type="ChEBI" id="CHEBI:58603"/>
        <dbReference type="ChEBI" id="CHEBI:60364"/>
        <dbReference type="ChEBI" id="CHEBI:60377"/>
        <dbReference type="ChEBI" id="CHEBI:85987"/>
        <dbReference type="EC" id="2.4.99.12"/>
    </reaction>
</comment>